<keyword evidence="3" id="KW-1185">Reference proteome</keyword>
<feature type="region of interest" description="Disordered" evidence="1">
    <location>
        <begin position="1"/>
        <end position="106"/>
    </location>
</feature>
<evidence type="ECO:0000313" key="3">
    <source>
        <dbReference type="Proteomes" id="UP001454036"/>
    </source>
</evidence>
<feature type="compositionally biased region" description="Polar residues" evidence="1">
    <location>
        <begin position="47"/>
        <end position="61"/>
    </location>
</feature>
<feature type="compositionally biased region" description="Polar residues" evidence="1">
    <location>
        <begin position="17"/>
        <end position="30"/>
    </location>
</feature>
<comment type="caution">
    <text evidence="2">The sequence shown here is derived from an EMBL/GenBank/DDBJ whole genome shotgun (WGS) entry which is preliminary data.</text>
</comment>
<accession>A0AAV3PUA6</accession>
<proteinExistence type="predicted"/>
<reference evidence="2 3" key="1">
    <citation type="submission" date="2024-01" db="EMBL/GenBank/DDBJ databases">
        <title>The complete chloroplast genome sequence of Lithospermum erythrorhizon: insights into the phylogenetic relationship among Boraginaceae species and the maternal lineages of purple gromwells.</title>
        <authorList>
            <person name="Okada T."/>
            <person name="Watanabe K."/>
        </authorList>
    </citation>
    <scope>NUCLEOTIDE SEQUENCE [LARGE SCALE GENOMIC DNA]</scope>
</reference>
<dbReference type="EMBL" id="BAABME010002577">
    <property type="protein sequence ID" value="GAA0155245.1"/>
    <property type="molecule type" value="Genomic_DNA"/>
</dbReference>
<feature type="compositionally biased region" description="Basic and acidic residues" evidence="1">
    <location>
        <begin position="76"/>
        <end position="105"/>
    </location>
</feature>
<dbReference type="Proteomes" id="UP001454036">
    <property type="component" value="Unassembled WGS sequence"/>
</dbReference>
<evidence type="ECO:0000313" key="2">
    <source>
        <dbReference type="EMBL" id="GAA0155245.1"/>
    </source>
</evidence>
<protein>
    <submittedName>
        <fullName evidence="2">Uncharacterized protein</fullName>
    </submittedName>
</protein>
<evidence type="ECO:0000256" key="1">
    <source>
        <dbReference type="SAM" id="MobiDB-lite"/>
    </source>
</evidence>
<sequence>MDNFREKTTKLKKRQLFGTTFGDSNVNSEGNPLPGVAIGIKKGGKPLSSTHNSTSPPNEISPSRRRFRHYRKRRRPSWEESIGWREFRGETLKEPPPQERKKGFQEHAGNGIVAYLSRETAAGRVGGTVGGDQGMG</sequence>
<feature type="compositionally biased region" description="Basic residues" evidence="1">
    <location>
        <begin position="63"/>
        <end position="75"/>
    </location>
</feature>
<gene>
    <name evidence="2" type="ORF">LIER_13014</name>
</gene>
<dbReference type="AlphaFoldDB" id="A0AAV3PUA6"/>
<organism evidence="2 3">
    <name type="scientific">Lithospermum erythrorhizon</name>
    <name type="common">Purple gromwell</name>
    <name type="synonym">Lithospermum officinale var. erythrorhizon</name>
    <dbReference type="NCBI Taxonomy" id="34254"/>
    <lineage>
        <taxon>Eukaryota</taxon>
        <taxon>Viridiplantae</taxon>
        <taxon>Streptophyta</taxon>
        <taxon>Embryophyta</taxon>
        <taxon>Tracheophyta</taxon>
        <taxon>Spermatophyta</taxon>
        <taxon>Magnoliopsida</taxon>
        <taxon>eudicotyledons</taxon>
        <taxon>Gunneridae</taxon>
        <taxon>Pentapetalae</taxon>
        <taxon>asterids</taxon>
        <taxon>lamiids</taxon>
        <taxon>Boraginales</taxon>
        <taxon>Boraginaceae</taxon>
        <taxon>Boraginoideae</taxon>
        <taxon>Lithospermeae</taxon>
        <taxon>Lithospermum</taxon>
    </lineage>
</organism>
<name>A0AAV3PUA6_LITER</name>